<reference evidence="1 2" key="1">
    <citation type="submission" date="2018-07" db="EMBL/GenBank/DDBJ databases">
        <title>A high quality draft genome assembly of the barn swallow (H. rustica rustica).</title>
        <authorList>
            <person name="Formenti G."/>
            <person name="Chiara M."/>
            <person name="Poveda L."/>
            <person name="Francoijs K.-J."/>
            <person name="Bonisoli-Alquati A."/>
            <person name="Canova L."/>
            <person name="Gianfranceschi L."/>
            <person name="Horner D.S."/>
            <person name="Saino N."/>
        </authorList>
    </citation>
    <scope>NUCLEOTIDE SEQUENCE [LARGE SCALE GENOMIC DNA]</scope>
    <source>
        <strain evidence="1">Chelidonia</strain>
        <tissue evidence="1">Blood</tissue>
    </source>
</reference>
<proteinExistence type="predicted"/>
<dbReference type="Proteomes" id="UP000269221">
    <property type="component" value="Unassembled WGS sequence"/>
</dbReference>
<dbReference type="AlphaFoldDB" id="A0A3M0J042"/>
<evidence type="ECO:0000313" key="2">
    <source>
        <dbReference type="Proteomes" id="UP000269221"/>
    </source>
</evidence>
<gene>
    <name evidence="1" type="ORF">DUI87_29011</name>
</gene>
<evidence type="ECO:0000313" key="1">
    <source>
        <dbReference type="EMBL" id="RMB94205.1"/>
    </source>
</evidence>
<protein>
    <submittedName>
        <fullName evidence="1">Uncharacterized protein</fullName>
    </submittedName>
</protein>
<organism evidence="1 2">
    <name type="scientific">Hirundo rustica rustica</name>
    <dbReference type="NCBI Taxonomy" id="333673"/>
    <lineage>
        <taxon>Eukaryota</taxon>
        <taxon>Metazoa</taxon>
        <taxon>Chordata</taxon>
        <taxon>Craniata</taxon>
        <taxon>Vertebrata</taxon>
        <taxon>Euteleostomi</taxon>
        <taxon>Archelosauria</taxon>
        <taxon>Archosauria</taxon>
        <taxon>Dinosauria</taxon>
        <taxon>Saurischia</taxon>
        <taxon>Theropoda</taxon>
        <taxon>Coelurosauria</taxon>
        <taxon>Aves</taxon>
        <taxon>Neognathae</taxon>
        <taxon>Neoaves</taxon>
        <taxon>Telluraves</taxon>
        <taxon>Australaves</taxon>
        <taxon>Passeriformes</taxon>
        <taxon>Sylvioidea</taxon>
        <taxon>Hirundinidae</taxon>
        <taxon>Hirundo</taxon>
    </lineage>
</organism>
<sequence length="127" mass="14534">MENGTWCYQSPNPWKMERGVTKILLIPWKMERDVTKIPLIPWKMERGGVTKPCGSHGKWNVVLPKSKSMENGGVTKIPLIPWKIEHGVTKIPLIPWKMERGVTKIQIHGKWNMVVLPNPADPMENGM</sequence>
<dbReference type="EMBL" id="QRBI01000197">
    <property type="protein sequence ID" value="RMB94205.1"/>
    <property type="molecule type" value="Genomic_DNA"/>
</dbReference>
<comment type="caution">
    <text evidence="1">The sequence shown here is derived from an EMBL/GenBank/DDBJ whole genome shotgun (WGS) entry which is preliminary data.</text>
</comment>
<keyword evidence="2" id="KW-1185">Reference proteome</keyword>
<name>A0A3M0J042_HIRRU</name>
<accession>A0A3M0J042</accession>